<proteinExistence type="predicted"/>
<organism evidence="2 3">
    <name type="scientific">Colletotrichum salicis</name>
    <dbReference type="NCBI Taxonomy" id="1209931"/>
    <lineage>
        <taxon>Eukaryota</taxon>
        <taxon>Fungi</taxon>
        <taxon>Dikarya</taxon>
        <taxon>Ascomycota</taxon>
        <taxon>Pezizomycotina</taxon>
        <taxon>Sordariomycetes</taxon>
        <taxon>Hypocreomycetidae</taxon>
        <taxon>Glomerellales</taxon>
        <taxon>Glomerellaceae</taxon>
        <taxon>Colletotrichum</taxon>
        <taxon>Colletotrichum acutatum species complex</taxon>
    </lineage>
</organism>
<evidence type="ECO:0000256" key="1">
    <source>
        <dbReference type="SAM" id="MobiDB-lite"/>
    </source>
</evidence>
<reference evidence="2 3" key="1">
    <citation type="submission" date="2014-02" db="EMBL/GenBank/DDBJ databases">
        <title>The genome sequence of Colletotrichum salicis CBS 607.94.</title>
        <authorList>
            <person name="Baroncelli R."/>
            <person name="Thon M.R."/>
        </authorList>
    </citation>
    <scope>NUCLEOTIDE SEQUENCE [LARGE SCALE GENOMIC DNA]</scope>
    <source>
        <strain evidence="2 3">CBS 607.94</strain>
    </source>
</reference>
<protein>
    <submittedName>
        <fullName evidence="2">Uncharacterized protein</fullName>
    </submittedName>
</protein>
<accession>A0A135UNA1</accession>
<comment type="caution">
    <text evidence="2">The sequence shown here is derived from an EMBL/GenBank/DDBJ whole genome shotgun (WGS) entry which is preliminary data.</text>
</comment>
<feature type="compositionally biased region" description="Basic residues" evidence="1">
    <location>
        <begin position="11"/>
        <end position="29"/>
    </location>
</feature>
<name>A0A135UNA1_9PEZI</name>
<dbReference type="Proteomes" id="UP000070121">
    <property type="component" value="Unassembled WGS sequence"/>
</dbReference>
<feature type="compositionally biased region" description="Polar residues" evidence="1">
    <location>
        <begin position="1"/>
        <end position="10"/>
    </location>
</feature>
<dbReference type="EMBL" id="JFFI01001231">
    <property type="protein sequence ID" value="KXH61881.1"/>
    <property type="molecule type" value="Genomic_DNA"/>
</dbReference>
<keyword evidence="3" id="KW-1185">Reference proteome</keyword>
<sequence length="135" mass="14609">MLNRATNQYSHLKHRAHGGTRHGAPHRNSRIITTSASPTAPERMGTAPHRYRRDSNGTTAAAAAQLIDPASRLLHGKAAAAAGDSGAWHGSQSRGARLRLSGWAEECGREELCAEAVKRKAKVVNNFWFVFLASE</sequence>
<dbReference type="AlphaFoldDB" id="A0A135UNA1"/>
<feature type="region of interest" description="Disordered" evidence="1">
    <location>
        <begin position="1"/>
        <end position="58"/>
    </location>
</feature>
<evidence type="ECO:0000313" key="3">
    <source>
        <dbReference type="Proteomes" id="UP000070121"/>
    </source>
</evidence>
<evidence type="ECO:0000313" key="2">
    <source>
        <dbReference type="EMBL" id="KXH61881.1"/>
    </source>
</evidence>
<gene>
    <name evidence="2" type="ORF">CSAL01_08066</name>
</gene>